<feature type="compositionally biased region" description="Polar residues" evidence="2">
    <location>
        <begin position="1"/>
        <end position="10"/>
    </location>
</feature>
<feature type="compositionally biased region" description="Low complexity" evidence="2">
    <location>
        <begin position="11"/>
        <end position="28"/>
    </location>
</feature>
<dbReference type="InterPro" id="IPR036457">
    <property type="entry name" value="PPM-type-like_dom_sf"/>
</dbReference>
<comment type="caution">
    <text evidence="3">The sequence shown here is derived from an EMBL/GenBank/DDBJ whole genome shotgun (WGS) entry which is preliminary data.</text>
</comment>
<dbReference type="AlphaFoldDB" id="A0A835QR09"/>
<name>A0A835QR09_VANPL</name>
<evidence type="ECO:0000313" key="4">
    <source>
        <dbReference type="Proteomes" id="UP000639772"/>
    </source>
</evidence>
<dbReference type="Gene3D" id="3.60.40.10">
    <property type="entry name" value="PPM-type phosphatase domain"/>
    <property type="match status" value="1"/>
</dbReference>
<evidence type="ECO:0000313" key="3">
    <source>
        <dbReference type="EMBL" id="KAG0475531.1"/>
    </source>
</evidence>
<dbReference type="EMBL" id="JADCNM010000007">
    <property type="protein sequence ID" value="KAG0475531.1"/>
    <property type="molecule type" value="Genomic_DNA"/>
</dbReference>
<evidence type="ECO:0000256" key="1">
    <source>
        <dbReference type="ARBA" id="ARBA00013081"/>
    </source>
</evidence>
<dbReference type="GO" id="GO:0004722">
    <property type="term" value="F:protein serine/threonine phosphatase activity"/>
    <property type="evidence" value="ECO:0007669"/>
    <property type="project" value="UniProtKB-EC"/>
</dbReference>
<feature type="compositionally biased region" description="Basic and acidic residues" evidence="2">
    <location>
        <begin position="48"/>
        <end position="76"/>
    </location>
</feature>
<dbReference type="EC" id="3.1.3.16" evidence="1"/>
<dbReference type="OrthoDB" id="420076at2759"/>
<evidence type="ECO:0000256" key="2">
    <source>
        <dbReference type="SAM" id="MobiDB-lite"/>
    </source>
</evidence>
<sequence>MGCSSSSQRPATAVAAAAAAGAQAVGEGDAARCSGLRIRPRRSRKKQQSADEKKKGGFFDRKVVGPGRGEDGEGELHRVPGRMILNGASEVACLFTQQGKKGTNQDAMIVWEDFTSITDTIFCGVFDGHGPLGHMVARKVRILYLLSYASNGKPLPRDKRTLRKMIVHAKALTLRD</sequence>
<gene>
    <name evidence="3" type="ORF">HPP92_015217</name>
</gene>
<accession>A0A835QR09</accession>
<feature type="region of interest" description="Disordered" evidence="2">
    <location>
        <begin position="1"/>
        <end position="76"/>
    </location>
</feature>
<reference evidence="3 4" key="1">
    <citation type="journal article" date="2020" name="Nat. Food">
        <title>A phased Vanilla planifolia genome enables genetic improvement of flavour and production.</title>
        <authorList>
            <person name="Hasing T."/>
            <person name="Tang H."/>
            <person name="Brym M."/>
            <person name="Khazi F."/>
            <person name="Huang T."/>
            <person name="Chambers A.H."/>
        </authorList>
    </citation>
    <scope>NUCLEOTIDE SEQUENCE [LARGE SCALE GENOMIC DNA]</scope>
    <source>
        <tissue evidence="3">Leaf</tissue>
    </source>
</reference>
<organism evidence="3 4">
    <name type="scientific">Vanilla planifolia</name>
    <name type="common">Vanilla</name>
    <dbReference type="NCBI Taxonomy" id="51239"/>
    <lineage>
        <taxon>Eukaryota</taxon>
        <taxon>Viridiplantae</taxon>
        <taxon>Streptophyta</taxon>
        <taxon>Embryophyta</taxon>
        <taxon>Tracheophyta</taxon>
        <taxon>Spermatophyta</taxon>
        <taxon>Magnoliopsida</taxon>
        <taxon>Liliopsida</taxon>
        <taxon>Asparagales</taxon>
        <taxon>Orchidaceae</taxon>
        <taxon>Vanilloideae</taxon>
        <taxon>Vanilleae</taxon>
        <taxon>Vanilla</taxon>
    </lineage>
</organism>
<protein>
    <recommendedName>
        <fullName evidence="1">protein-serine/threonine phosphatase</fullName>
        <ecNumber evidence="1">3.1.3.16</ecNumber>
    </recommendedName>
</protein>
<dbReference type="Proteomes" id="UP000639772">
    <property type="component" value="Chromosome 7"/>
</dbReference>
<feature type="compositionally biased region" description="Basic residues" evidence="2">
    <location>
        <begin position="38"/>
        <end position="47"/>
    </location>
</feature>
<proteinExistence type="predicted"/>
<dbReference type="SUPFAM" id="SSF81606">
    <property type="entry name" value="PP2C-like"/>
    <property type="match status" value="1"/>
</dbReference>